<dbReference type="GeneID" id="18931349"/>
<accession>F4SCM7</accession>
<dbReference type="OrthoDB" id="2505356at2759"/>
<evidence type="ECO:0000313" key="1">
    <source>
        <dbReference type="EMBL" id="EGF97606.1"/>
    </source>
</evidence>
<sequence>MEKTADSQTSHRRLLLTDKNYFVWEVMMSGELDNINCLDYVLGVDKDEEKKDERAKKSATLITRYLDEEHIGTIASELGKEGRRNGKAIWDVLKRKYADDNQQTQVMAFTEFDRIDFSNIKDFKKEIKTAISRIRSSGFELGSQALAVMVLGKLPKSFESFIRVVTHDDKRLEVEDPEIAE</sequence>
<evidence type="ECO:0000313" key="2">
    <source>
        <dbReference type="Proteomes" id="UP000001072"/>
    </source>
</evidence>
<dbReference type="Proteomes" id="UP000001072">
    <property type="component" value="Unassembled WGS sequence"/>
</dbReference>
<gene>
    <name evidence="1" type="ORF">MELLADRAFT_69887</name>
</gene>
<dbReference type="HOGENOM" id="CLU_1489330_0_0_1"/>
<dbReference type="KEGG" id="mlr:MELLADRAFT_69887"/>
<name>F4SCM7_MELLP</name>
<protein>
    <recommendedName>
        <fullName evidence="3">DUF4219 domain-containing protein</fullName>
    </recommendedName>
</protein>
<organism evidence="2">
    <name type="scientific">Melampsora larici-populina (strain 98AG31 / pathotype 3-4-7)</name>
    <name type="common">Poplar leaf rust fungus</name>
    <dbReference type="NCBI Taxonomy" id="747676"/>
    <lineage>
        <taxon>Eukaryota</taxon>
        <taxon>Fungi</taxon>
        <taxon>Dikarya</taxon>
        <taxon>Basidiomycota</taxon>
        <taxon>Pucciniomycotina</taxon>
        <taxon>Pucciniomycetes</taxon>
        <taxon>Pucciniales</taxon>
        <taxon>Melampsoraceae</taxon>
        <taxon>Melampsora</taxon>
    </lineage>
</organism>
<reference evidence="2" key="1">
    <citation type="journal article" date="2011" name="Proc. Natl. Acad. Sci. U.S.A.">
        <title>Obligate biotrophy features unraveled by the genomic analysis of rust fungi.</title>
        <authorList>
            <person name="Duplessis S."/>
            <person name="Cuomo C.A."/>
            <person name="Lin Y.-C."/>
            <person name="Aerts A."/>
            <person name="Tisserant E."/>
            <person name="Veneault-Fourrey C."/>
            <person name="Joly D.L."/>
            <person name="Hacquard S."/>
            <person name="Amselem J."/>
            <person name="Cantarel B.L."/>
            <person name="Chiu R."/>
            <person name="Coutinho P.M."/>
            <person name="Feau N."/>
            <person name="Field M."/>
            <person name="Frey P."/>
            <person name="Gelhaye E."/>
            <person name="Goldberg J."/>
            <person name="Grabherr M.G."/>
            <person name="Kodira C.D."/>
            <person name="Kohler A."/>
            <person name="Kuees U."/>
            <person name="Lindquist E.A."/>
            <person name="Lucas S.M."/>
            <person name="Mago R."/>
            <person name="Mauceli E."/>
            <person name="Morin E."/>
            <person name="Murat C."/>
            <person name="Pangilinan J.L."/>
            <person name="Park R."/>
            <person name="Pearson M."/>
            <person name="Quesneville H."/>
            <person name="Rouhier N."/>
            <person name="Sakthikumar S."/>
            <person name="Salamov A.A."/>
            <person name="Schmutz J."/>
            <person name="Selles B."/>
            <person name="Shapiro H."/>
            <person name="Tanguay P."/>
            <person name="Tuskan G.A."/>
            <person name="Henrissat B."/>
            <person name="Van de Peer Y."/>
            <person name="Rouze P."/>
            <person name="Ellis J.G."/>
            <person name="Dodds P.N."/>
            <person name="Schein J.E."/>
            <person name="Zhong S."/>
            <person name="Hamelin R.C."/>
            <person name="Grigoriev I.V."/>
            <person name="Szabo L.J."/>
            <person name="Martin F."/>
        </authorList>
    </citation>
    <scope>NUCLEOTIDE SEQUENCE [LARGE SCALE GENOMIC DNA]</scope>
    <source>
        <strain evidence="2">98AG31 / pathotype 3-4-7</strain>
    </source>
</reference>
<proteinExistence type="predicted"/>
<dbReference type="EMBL" id="GL883213">
    <property type="protein sequence ID" value="EGF97606.1"/>
    <property type="molecule type" value="Genomic_DNA"/>
</dbReference>
<dbReference type="Pfam" id="PF14223">
    <property type="entry name" value="Retrotran_gag_2"/>
    <property type="match status" value="1"/>
</dbReference>
<dbReference type="STRING" id="747676.F4SCM7"/>
<dbReference type="AlphaFoldDB" id="F4SCM7"/>
<dbReference type="InParanoid" id="F4SCM7"/>
<evidence type="ECO:0008006" key="3">
    <source>
        <dbReference type="Google" id="ProtNLM"/>
    </source>
</evidence>
<dbReference type="VEuPathDB" id="FungiDB:MELLADRAFT_69887"/>
<keyword evidence="2" id="KW-1185">Reference proteome</keyword>
<dbReference type="RefSeq" id="XP_007419129.1">
    <property type="nucleotide sequence ID" value="XM_007419067.1"/>
</dbReference>